<dbReference type="EMBL" id="CP097562">
    <property type="protein sequence ID" value="USF24414.1"/>
    <property type="molecule type" value="Genomic_DNA"/>
</dbReference>
<dbReference type="AlphaFoldDB" id="V2QCT2"/>
<reference evidence="3" key="2">
    <citation type="submission" date="2022-05" db="EMBL/GenBank/DDBJ databases">
        <authorList>
            <person name="Proctor A.L."/>
            <person name="Phillips G.J."/>
            <person name="Wannemuehler M.J."/>
        </authorList>
    </citation>
    <scope>NUCLEOTIDE SEQUENCE</scope>
    <source>
        <strain evidence="3">ASF457</strain>
    </source>
</reference>
<dbReference type="eggNOG" id="COG3016">
    <property type="taxonomic scope" value="Bacteria"/>
</dbReference>
<dbReference type="Gene3D" id="2.30.42.10">
    <property type="match status" value="1"/>
</dbReference>
<evidence type="ECO:0000313" key="3">
    <source>
        <dbReference type="EMBL" id="USF24414.1"/>
    </source>
</evidence>
<dbReference type="SUPFAM" id="SSF159501">
    <property type="entry name" value="EreA/ChaN-like"/>
    <property type="match status" value="1"/>
</dbReference>
<evidence type="ECO:0000313" key="4">
    <source>
        <dbReference type="Proteomes" id="UP000017429"/>
    </source>
</evidence>
<feature type="domain" description="PDZ" evidence="2">
    <location>
        <begin position="620"/>
        <end position="701"/>
    </location>
</feature>
<dbReference type="SUPFAM" id="SSF50156">
    <property type="entry name" value="PDZ domain-like"/>
    <property type="match status" value="1"/>
</dbReference>
<organism evidence="3 4">
    <name type="scientific">Mucispirillum schaedleri ASF457</name>
    <dbReference type="NCBI Taxonomy" id="1379858"/>
    <lineage>
        <taxon>Bacteria</taxon>
        <taxon>Pseudomonadati</taxon>
        <taxon>Deferribacterota</taxon>
        <taxon>Deferribacteres</taxon>
        <taxon>Deferribacterales</taxon>
        <taxon>Mucispirillaceae</taxon>
        <taxon>Mucispirillum</taxon>
    </lineage>
</organism>
<accession>V2QCT2</accession>
<sequence length="724" mass="83738">MKKILLSSLILMMSYSFSFGAVYNQDNRIPVPYVLKTIKDFENNANTYEKALMRKNILHKLSIYGVNKIPDINDEVIGFIFHMIKLNIGEKKFQAGLNKMADLKDMPSLTWLQILRCFEDVDADSFYDAYFSKNPLIKLTVTNAEYISEKGNYYISFTLLRKYGDKIVNIPYVIEYDDKKEYGRLQSSIDREETFKVPVNTGAVKLVLDPNYHVIRMLNDNEKSPVIADILNKENILYIDKHYDSAVYSVFKNLKFVYDDEVKFSDLENYDVIIGSYDNKIAKFFADKRISSTDNSEYFIFKNPLNKDKYILIANNIHAGSIHLLENYAFNQELIFKNDKLISKSNMQTDMGITVLEHEKDVIIDVKKLDTFQDMMKKAAVYKVIFAGESHNEYSHHANQLALIEYLNNSKKKTAIAMEMVQYKYLNVVNDFVKGRITEKEMLDGIDYYNNWSFDYSLYAPIFRYARDNNIDIIPLNIEREITSKVYQGQIDNLTEEQKLALPERMRIINNEYENKIKSIFKMHADSTNKFTDFFISQNIWDEIMAKHLADYRKANPDTSIVVICGNGHAGKNSGIPLRYKRLTGEDSFVIMQGEPINHEETNADVYIYPEEIKSKGTPKIGVVIAANDKENGIVKVESVTKKSPADKAGIKNGDVIVKCGYHDIKNIGSLKYALYEKGYNGILECEIKRGKNILNKSIKLFEYDDSSEMDEMIKKHIEKMKKK</sequence>
<dbReference type="InterPro" id="IPR001478">
    <property type="entry name" value="PDZ"/>
</dbReference>
<dbReference type="Gene3D" id="3.40.50.11550">
    <property type="match status" value="1"/>
</dbReference>
<keyword evidence="4" id="KW-1185">Reference proteome</keyword>
<reference evidence="3" key="3">
    <citation type="submission" date="2022-06" db="EMBL/GenBank/DDBJ databases">
        <title>Resources to Facilitate Use of the Altered Schaedler Flora (ASF) Mouse Model to Study Microbiome Function.</title>
        <authorList>
            <person name="Proctor A."/>
            <person name="Parvinroo S."/>
            <person name="Richie T."/>
            <person name="Jia X."/>
            <person name="Lee S.T.M."/>
            <person name="Karp P.D."/>
            <person name="Paley S."/>
            <person name="Kostic A.D."/>
            <person name="Pierre J.F."/>
            <person name="Wannemuehler M.J."/>
            <person name="Phillips G.J."/>
        </authorList>
    </citation>
    <scope>NUCLEOTIDE SEQUENCE</scope>
    <source>
        <strain evidence="3">ASF457</strain>
    </source>
</reference>
<gene>
    <name evidence="3" type="ORF">N508_001500</name>
</gene>
<evidence type="ECO:0000259" key="1">
    <source>
        <dbReference type="Pfam" id="PF04187"/>
    </source>
</evidence>
<reference evidence="3" key="1">
    <citation type="journal article" date="2014" name="Genome Announc.">
        <title>Draft genome sequences of the altered schaedler flora, a defined bacterial community from gnotobiotic mice.</title>
        <authorList>
            <person name="Wannemuehler M.J."/>
            <person name="Overstreet A.M."/>
            <person name="Ward D.V."/>
            <person name="Phillips G.J."/>
        </authorList>
    </citation>
    <scope>NUCLEOTIDE SEQUENCE</scope>
    <source>
        <strain evidence="3">ASF457</strain>
    </source>
</reference>
<dbReference type="RefSeq" id="WP_023275796.1">
    <property type="nucleotide sequence ID" value="NZ_CP097562.1"/>
</dbReference>
<dbReference type="KEGG" id="msch:N508_001500"/>
<dbReference type="Pfam" id="PF13180">
    <property type="entry name" value="PDZ_2"/>
    <property type="match status" value="1"/>
</dbReference>
<dbReference type="InterPro" id="IPR007314">
    <property type="entry name" value="Cofac_haem-bd_dom"/>
</dbReference>
<proteinExistence type="predicted"/>
<dbReference type="InterPro" id="IPR036034">
    <property type="entry name" value="PDZ_sf"/>
</dbReference>
<feature type="domain" description="Haem-binding uptake Tiki superfamily ChaN" evidence="1">
    <location>
        <begin position="375"/>
        <end position="579"/>
    </location>
</feature>
<protein>
    <submittedName>
        <fullName evidence="3">Uncharacterized protein</fullName>
    </submittedName>
</protein>
<dbReference type="OrthoDB" id="9795827at2"/>
<dbReference type="CDD" id="cd14727">
    <property type="entry name" value="ChanN-like"/>
    <property type="match status" value="1"/>
</dbReference>
<dbReference type="Proteomes" id="UP000017429">
    <property type="component" value="Chromosome"/>
</dbReference>
<name>V2QCT2_9BACT</name>
<evidence type="ECO:0000259" key="2">
    <source>
        <dbReference type="Pfam" id="PF13180"/>
    </source>
</evidence>
<dbReference type="Pfam" id="PF04187">
    <property type="entry name" value="Cofac_haem_bdg"/>
    <property type="match status" value="1"/>
</dbReference>